<keyword evidence="1" id="KW-0472">Membrane</keyword>
<evidence type="ECO:0000313" key="3">
    <source>
        <dbReference type="Proteomes" id="UP000318017"/>
    </source>
</evidence>
<organism evidence="2 3">
    <name type="scientific">Aureliella helgolandensis</name>
    <dbReference type="NCBI Taxonomy" id="2527968"/>
    <lineage>
        <taxon>Bacteria</taxon>
        <taxon>Pseudomonadati</taxon>
        <taxon>Planctomycetota</taxon>
        <taxon>Planctomycetia</taxon>
        <taxon>Pirellulales</taxon>
        <taxon>Pirellulaceae</taxon>
        <taxon>Aureliella</taxon>
    </lineage>
</organism>
<dbReference type="OrthoDB" id="272105at2"/>
<evidence type="ECO:0008006" key="4">
    <source>
        <dbReference type="Google" id="ProtNLM"/>
    </source>
</evidence>
<sequence>MQSPSNAPSPRRLQFGIRTFLISVAVVAVLLAAANAILVPWYLDRYQIAMLKTVNAQVFTEPRGQFLLRQLVGDTFSGRSIYLHLNDPRIDDGWLKNIGGMPHIEVLSIKSSALTDTGLMELRSWPKLQNLNLVDTKVTDSGIAALRQSLPSLRLVQSRQTAPQSKIRGQRPFR</sequence>
<name>A0A518G2E4_9BACT</name>
<accession>A0A518G2E4</accession>
<dbReference type="RefSeq" id="WP_145074685.1">
    <property type="nucleotide sequence ID" value="NZ_CP036298.1"/>
</dbReference>
<keyword evidence="1" id="KW-0812">Transmembrane</keyword>
<dbReference type="EMBL" id="CP036298">
    <property type="protein sequence ID" value="QDV22715.1"/>
    <property type="molecule type" value="Genomic_DNA"/>
</dbReference>
<dbReference type="SUPFAM" id="SSF52047">
    <property type="entry name" value="RNI-like"/>
    <property type="match status" value="1"/>
</dbReference>
<keyword evidence="1" id="KW-1133">Transmembrane helix</keyword>
<dbReference type="InterPro" id="IPR032675">
    <property type="entry name" value="LRR_dom_sf"/>
</dbReference>
<protein>
    <recommendedName>
        <fullName evidence="4">Leucine Rich repeats (2 copies)</fullName>
    </recommendedName>
</protein>
<reference evidence="2 3" key="1">
    <citation type="submission" date="2019-02" db="EMBL/GenBank/DDBJ databases">
        <title>Deep-cultivation of Planctomycetes and their phenomic and genomic characterization uncovers novel biology.</title>
        <authorList>
            <person name="Wiegand S."/>
            <person name="Jogler M."/>
            <person name="Boedeker C."/>
            <person name="Pinto D."/>
            <person name="Vollmers J."/>
            <person name="Rivas-Marin E."/>
            <person name="Kohn T."/>
            <person name="Peeters S.H."/>
            <person name="Heuer A."/>
            <person name="Rast P."/>
            <person name="Oberbeckmann S."/>
            <person name="Bunk B."/>
            <person name="Jeske O."/>
            <person name="Meyerdierks A."/>
            <person name="Storesund J.E."/>
            <person name="Kallscheuer N."/>
            <person name="Luecker S."/>
            <person name="Lage O.M."/>
            <person name="Pohl T."/>
            <person name="Merkel B.J."/>
            <person name="Hornburger P."/>
            <person name="Mueller R.-W."/>
            <person name="Bruemmer F."/>
            <person name="Labrenz M."/>
            <person name="Spormann A.M."/>
            <person name="Op den Camp H."/>
            <person name="Overmann J."/>
            <person name="Amann R."/>
            <person name="Jetten M.S.M."/>
            <person name="Mascher T."/>
            <person name="Medema M.H."/>
            <person name="Devos D.P."/>
            <person name="Kaster A.-K."/>
            <person name="Ovreas L."/>
            <person name="Rohde M."/>
            <person name="Galperin M.Y."/>
            <person name="Jogler C."/>
        </authorList>
    </citation>
    <scope>NUCLEOTIDE SEQUENCE [LARGE SCALE GENOMIC DNA]</scope>
    <source>
        <strain evidence="2 3">Q31a</strain>
    </source>
</reference>
<dbReference type="AlphaFoldDB" id="A0A518G2E4"/>
<proteinExistence type="predicted"/>
<dbReference type="Gene3D" id="3.80.10.10">
    <property type="entry name" value="Ribonuclease Inhibitor"/>
    <property type="match status" value="1"/>
</dbReference>
<evidence type="ECO:0000256" key="1">
    <source>
        <dbReference type="SAM" id="Phobius"/>
    </source>
</evidence>
<dbReference type="Proteomes" id="UP000318017">
    <property type="component" value="Chromosome"/>
</dbReference>
<keyword evidence="3" id="KW-1185">Reference proteome</keyword>
<dbReference type="KEGG" id="ahel:Q31a_10010"/>
<feature type="transmembrane region" description="Helical" evidence="1">
    <location>
        <begin position="20"/>
        <end position="43"/>
    </location>
</feature>
<evidence type="ECO:0000313" key="2">
    <source>
        <dbReference type="EMBL" id="QDV22715.1"/>
    </source>
</evidence>
<gene>
    <name evidence="2" type="ORF">Q31a_10010</name>
</gene>